<dbReference type="Proteomes" id="UP000814140">
    <property type="component" value="Unassembled WGS sequence"/>
</dbReference>
<protein>
    <submittedName>
        <fullName evidence="1">Uncharacterized protein</fullName>
    </submittedName>
</protein>
<evidence type="ECO:0000313" key="2">
    <source>
        <dbReference type="Proteomes" id="UP000814140"/>
    </source>
</evidence>
<dbReference type="EMBL" id="MU277217">
    <property type="protein sequence ID" value="KAI0060671.1"/>
    <property type="molecule type" value="Genomic_DNA"/>
</dbReference>
<sequence>MGTFKLRHINFFATRLCLFVEGSNAHDGFLKDVRNVSKGGIEDVGVNISAKSGSHTLSLHRIVSIWKQGMRE</sequence>
<name>A0ACB8SXP1_9AGAM</name>
<accession>A0ACB8SXP1</accession>
<proteinExistence type="predicted"/>
<keyword evidence="2" id="KW-1185">Reference proteome</keyword>
<evidence type="ECO:0000313" key="1">
    <source>
        <dbReference type="EMBL" id="KAI0060671.1"/>
    </source>
</evidence>
<reference evidence="1" key="2">
    <citation type="journal article" date="2022" name="New Phytol.">
        <title>Evolutionary transition to the ectomycorrhizal habit in the genomes of a hyperdiverse lineage of mushroom-forming fungi.</title>
        <authorList>
            <person name="Looney B."/>
            <person name="Miyauchi S."/>
            <person name="Morin E."/>
            <person name="Drula E."/>
            <person name="Courty P.E."/>
            <person name="Kohler A."/>
            <person name="Kuo A."/>
            <person name="LaButti K."/>
            <person name="Pangilinan J."/>
            <person name="Lipzen A."/>
            <person name="Riley R."/>
            <person name="Andreopoulos W."/>
            <person name="He G."/>
            <person name="Johnson J."/>
            <person name="Nolan M."/>
            <person name="Tritt A."/>
            <person name="Barry K.W."/>
            <person name="Grigoriev I.V."/>
            <person name="Nagy L.G."/>
            <person name="Hibbett D."/>
            <person name="Henrissat B."/>
            <person name="Matheny P.B."/>
            <person name="Labbe J."/>
            <person name="Martin F.M."/>
        </authorList>
    </citation>
    <scope>NUCLEOTIDE SEQUENCE</scope>
    <source>
        <strain evidence="1">HHB10654</strain>
    </source>
</reference>
<reference evidence="1" key="1">
    <citation type="submission" date="2021-03" db="EMBL/GenBank/DDBJ databases">
        <authorList>
            <consortium name="DOE Joint Genome Institute"/>
            <person name="Ahrendt S."/>
            <person name="Looney B.P."/>
            <person name="Miyauchi S."/>
            <person name="Morin E."/>
            <person name="Drula E."/>
            <person name="Courty P.E."/>
            <person name="Chicoki N."/>
            <person name="Fauchery L."/>
            <person name="Kohler A."/>
            <person name="Kuo A."/>
            <person name="Labutti K."/>
            <person name="Pangilinan J."/>
            <person name="Lipzen A."/>
            <person name="Riley R."/>
            <person name="Andreopoulos W."/>
            <person name="He G."/>
            <person name="Johnson J."/>
            <person name="Barry K.W."/>
            <person name="Grigoriev I.V."/>
            <person name="Nagy L."/>
            <person name="Hibbett D."/>
            <person name="Henrissat B."/>
            <person name="Matheny P.B."/>
            <person name="Labbe J."/>
            <person name="Martin F."/>
        </authorList>
    </citation>
    <scope>NUCLEOTIDE SEQUENCE</scope>
    <source>
        <strain evidence="1">HHB10654</strain>
    </source>
</reference>
<comment type="caution">
    <text evidence="1">The sequence shown here is derived from an EMBL/GenBank/DDBJ whole genome shotgun (WGS) entry which is preliminary data.</text>
</comment>
<organism evidence="1 2">
    <name type="scientific">Artomyces pyxidatus</name>
    <dbReference type="NCBI Taxonomy" id="48021"/>
    <lineage>
        <taxon>Eukaryota</taxon>
        <taxon>Fungi</taxon>
        <taxon>Dikarya</taxon>
        <taxon>Basidiomycota</taxon>
        <taxon>Agaricomycotina</taxon>
        <taxon>Agaricomycetes</taxon>
        <taxon>Russulales</taxon>
        <taxon>Auriscalpiaceae</taxon>
        <taxon>Artomyces</taxon>
    </lineage>
</organism>
<gene>
    <name evidence="1" type="ORF">BV25DRAFT_1827537</name>
</gene>